<dbReference type="RefSeq" id="WP_205185898.1">
    <property type="nucleotide sequence ID" value="NZ_JAFBFC010000002.1"/>
</dbReference>
<name>A0ABS2QUU8_9BACI</name>
<dbReference type="SUPFAM" id="SSF56059">
    <property type="entry name" value="Glutathione synthetase ATP-binding domain-like"/>
    <property type="match status" value="1"/>
</dbReference>
<evidence type="ECO:0008006" key="3">
    <source>
        <dbReference type="Google" id="ProtNLM"/>
    </source>
</evidence>
<sequence>MLSLGFLTIHPQQDMEISTKLAKRAHQHSIRLYRFTPASINPADEMVTGTYYDDKQDKWISDTFSIPTFIYDRCYYRRDAASKKARPIVQWLKAKHDVTFLGYGLSSKLDVYHELKKHPYLSAYLPFTEKVQSPTHVIDLLTEQPRLLLKPINGSQGRHIFVVLKVRNGIQVKFHSTTGVEDMIFHQAEDFKEWASRKLLKHQYIAQPYLQMSRLQNSPFDVRIFLQKDEKGNWKEMGRGIRKGKEGAIVTNISQGAEISSFSTWVNRIHPVQKEFVCNEIDSICAQIPEALEQSFPPLCELGIDVCICKDFSVWILDLNSKPGRKTIIKTNPDQEEVLYDHLLSYCSYLHYAQLVNGKE</sequence>
<evidence type="ECO:0000313" key="2">
    <source>
        <dbReference type="Proteomes" id="UP000809829"/>
    </source>
</evidence>
<dbReference type="EMBL" id="JAFBFC010000002">
    <property type="protein sequence ID" value="MBM7702702.1"/>
    <property type="molecule type" value="Genomic_DNA"/>
</dbReference>
<dbReference type="Pfam" id="PF14398">
    <property type="entry name" value="ATPgrasp_YheCD"/>
    <property type="match status" value="1"/>
</dbReference>
<dbReference type="Proteomes" id="UP000809829">
    <property type="component" value="Unassembled WGS sequence"/>
</dbReference>
<protein>
    <recommendedName>
        <fullName evidence="3">YheC/YheD family protein</fullName>
    </recommendedName>
</protein>
<dbReference type="InterPro" id="IPR026838">
    <property type="entry name" value="YheC/D"/>
</dbReference>
<evidence type="ECO:0000313" key="1">
    <source>
        <dbReference type="EMBL" id="MBM7702702.1"/>
    </source>
</evidence>
<accession>A0ABS2QUU8</accession>
<gene>
    <name evidence="1" type="ORF">JOC83_001536</name>
</gene>
<comment type="caution">
    <text evidence="1">The sequence shown here is derived from an EMBL/GenBank/DDBJ whole genome shotgun (WGS) entry which is preliminary data.</text>
</comment>
<organism evidence="1 2">
    <name type="scientific">Priestia iocasae</name>
    <dbReference type="NCBI Taxonomy" id="2291674"/>
    <lineage>
        <taxon>Bacteria</taxon>
        <taxon>Bacillati</taxon>
        <taxon>Bacillota</taxon>
        <taxon>Bacilli</taxon>
        <taxon>Bacillales</taxon>
        <taxon>Bacillaceae</taxon>
        <taxon>Priestia</taxon>
    </lineage>
</organism>
<reference evidence="1 2" key="1">
    <citation type="submission" date="2021-01" db="EMBL/GenBank/DDBJ databases">
        <title>Genomic Encyclopedia of Type Strains, Phase IV (KMG-IV): sequencing the most valuable type-strain genomes for metagenomic binning, comparative biology and taxonomic classification.</title>
        <authorList>
            <person name="Goeker M."/>
        </authorList>
    </citation>
    <scope>NUCLEOTIDE SEQUENCE [LARGE SCALE GENOMIC DNA]</scope>
    <source>
        <strain evidence="1 2">DSM 104297</strain>
    </source>
</reference>
<proteinExistence type="predicted"/>
<keyword evidence="2" id="KW-1185">Reference proteome</keyword>